<protein>
    <submittedName>
        <fullName evidence="1">Uncharacterized protein</fullName>
    </submittedName>
</protein>
<evidence type="ECO:0000313" key="1">
    <source>
        <dbReference type="EMBL" id="KAJ8627966.1"/>
    </source>
</evidence>
<dbReference type="EMBL" id="CM056814">
    <property type="protein sequence ID" value="KAJ8627966.1"/>
    <property type="molecule type" value="Genomic_DNA"/>
</dbReference>
<dbReference type="Proteomes" id="UP001234297">
    <property type="component" value="Chromosome 6"/>
</dbReference>
<proteinExistence type="predicted"/>
<gene>
    <name evidence="1" type="ORF">MRB53_021273</name>
</gene>
<comment type="caution">
    <text evidence="1">The sequence shown here is derived from an EMBL/GenBank/DDBJ whole genome shotgun (WGS) entry which is preliminary data.</text>
</comment>
<reference evidence="1 2" key="1">
    <citation type="journal article" date="2022" name="Hortic Res">
        <title>A haplotype resolved chromosomal level avocado genome allows analysis of novel avocado genes.</title>
        <authorList>
            <person name="Nath O."/>
            <person name="Fletcher S.J."/>
            <person name="Hayward A."/>
            <person name="Shaw L.M."/>
            <person name="Masouleh A.K."/>
            <person name="Furtado A."/>
            <person name="Henry R.J."/>
            <person name="Mitter N."/>
        </authorList>
    </citation>
    <scope>NUCLEOTIDE SEQUENCE [LARGE SCALE GENOMIC DNA]</scope>
    <source>
        <strain evidence="2">cv. Hass</strain>
    </source>
</reference>
<keyword evidence="2" id="KW-1185">Reference proteome</keyword>
<name>A0ACC2L471_PERAE</name>
<organism evidence="1 2">
    <name type="scientific">Persea americana</name>
    <name type="common">Avocado</name>
    <dbReference type="NCBI Taxonomy" id="3435"/>
    <lineage>
        <taxon>Eukaryota</taxon>
        <taxon>Viridiplantae</taxon>
        <taxon>Streptophyta</taxon>
        <taxon>Embryophyta</taxon>
        <taxon>Tracheophyta</taxon>
        <taxon>Spermatophyta</taxon>
        <taxon>Magnoliopsida</taxon>
        <taxon>Magnoliidae</taxon>
        <taxon>Laurales</taxon>
        <taxon>Lauraceae</taxon>
        <taxon>Persea</taxon>
    </lineage>
</organism>
<sequence length="110" mass="12279">MALVNGRRGQLSLLLVGGYYRLRSFGRGLVLGWLIGVPVSLPRWSFSRHVGTFLLLFPTPDELDMIDHDEDGGVVSNLPMENVNETSSEVKSNQSEEDVQLLDRVTTLHL</sequence>
<accession>A0ACC2L471</accession>
<evidence type="ECO:0000313" key="2">
    <source>
        <dbReference type="Proteomes" id="UP001234297"/>
    </source>
</evidence>